<dbReference type="PIRSF" id="PIRSF003073">
    <property type="entry name" value="DNAC_TnpB_IstB"/>
    <property type="match status" value="1"/>
</dbReference>
<dbReference type="Pfam" id="PF01695">
    <property type="entry name" value="IstB_IS21"/>
    <property type="match status" value="1"/>
</dbReference>
<reference evidence="6" key="1">
    <citation type="journal article" date="2019" name="Int. J. Syst. Evol. Microbiol.">
        <title>The Global Catalogue of Microorganisms (GCM) 10K type strain sequencing project: providing services to taxonomists for standard genome sequencing and annotation.</title>
        <authorList>
            <consortium name="The Broad Institute Genomics Platform"/>
            <consortium name="The Broad Institute Genome Sequencing Center for Infectious Disease"/>
            <person name="Wu L."/>
            <person name="Ma J."/>
        </authorList>
    </citation>
    <scope>NUCLEOTIDE SEQUENCE [LARGE SCALE GENOMIC DNA]</scope>
    <source>
        <strain evidence="6">KCTC 13193</strain>
    </source>
</reference>
<organism evidence="5 6">
    <name type="scientific">Virgibacillus sediminis</name>
    <dbReference type="NCBI Taxonomy" id="202260"/>
    <lineage>
        <taxon>Bacteria</taxon>
        <taxon>Bacillati</taxon>
        <taxon>Bacillota</taxon>
        <taxon>Bacilli</taxon>
        <taxon>Bacillales</taxon>
        <taxon>Bacillaceae</taxon>
        <taxon>Virgibacillus</taxon>
    </lineage>
</organism>
<dbReference type="PANTHER" id="PTHR30050">
    <property type="entry name" value="CHROMOSOMAL REPLICATION INITIATOR PROTEIN DNAA"/>
    <property type="match status" value="1"/>
</dbReference>
<evidence type="ECO:0000313" key="5">
    <source>
        <dbReference type="EMBL" id="MFC2947730.1"/>
    </source>
</evidence>
<comment type="caution">
    <text evidence="5">The sequence shown here is derived from an EMBL/GenBank/DDBJ whole genome shotgun (WGS) entry which is preliminary data.</text>
</comment>
<dbReference type="EMBL" id="JBHRRZ010000009">
    <property type="protein sequence ID" value="MFC2947730.1"/>
    <property type="molecule type" value="Genomic_DNA"/>
</dbReference>
<evidence type="ECO:0000256" key="2">
    <source>
        <dbReference type="ARBA" id="ARBA00022741"/>
    </source>
</evidence>
<dbReference type="SUPFAM" id="SSF52540">
    <property type="entry name" value="P-loop containing nucleoside triphosphate hydrolases"/>
    <property type="match status" value="1"/>
</dbReference>
<dbReference type="Proteomes" id="UP001595387">
    <property type="component" value="Unassembled WGS sequence"/>
</dbReference>
<sequence>MTTNLLVERLEEIGWHYTADQIDGLLEHASKNNVPYSDFLITLSSQEIEQKEKAAIDKHLKKAKLPYIKSIHDFDFSFQPSIDERRVKEVLSGRYIHNGDNILLLGPPGVGKTHLAISMAFEAITNGNQALFITANDFIAECQKAEKQGLIRRIIKRYSRPELLIIDELGYFSFDELSAHTLFQIISRRYEHGAMIITSNKSYVEWGKIFGDEVLATAILDRLIHHSTTFNIKGDSYRLREKKKAGIQPAKIRLIIGNLIPLKTGNFKPLLTQ</sequence>
<name>A0ABV7A493_9BACI</name>
<keyword evidence="6" id="KW-1185">Reference proteome</keyword>
<protein>
    <submittedName>
        <fullName evidence="5">IS21-like element helper ATPase IstB</fullName>
    </submittedName>
</protein>
<dbReference type="PANTHER" id="PTHR30050:SF4">
    <property type="entry name" value="ATP-BINDING PROTEIN RV3427C IN INSERTION SEQUENCE-RELATED"/>
    <property type="match status" value="1"/>
</dbReference>
<dbReference type="InterPro" id="IPR028350">
    <property type="entry name" value="DNAC/IstB-like"/>
</dbReference>
<keyword evidence="3" id="KW-0067">ATP-binding</keyword>
<dbReference type="InterPro" id="IPR003593">
    <property type="entry name" value="AAA+_ATPase"/>
</dbReference>
<dbReference type="RefSeq" id="WP_390303932.1">
    <property type="nucleotide sequence ID" value="NZ_JBHRRZ010000009.1"/>
</dbReference>
<dbReference type="InterPro" id="IPR047661">
    <property type="entry name" value="IstB"/>
</dbReference>
<feature type="domain" description="AAA+ ATPase" evidence="4">
    <location>
        <begin position="98"/>
        <end position="230"/>
    </location>
</feature>
<evidence type="ECO:0000256" key="3">
    <source>
        <dbReference type="ARBA" id="ARBA00022840"/>
    </source>
</evidence>
<dbReference type="CDD" id="cd00009">
    <property type="entry name" value="AAA"/>
    <property type="match status" value="1"/>
</dbReference>
<dbReference type="InterPro" id="IPR027417">
    <property type="entry name" value="P-loop_NTPase"/>
</dbReference>
<evidence type="ECO:0000259" key="4">
    <source>
        <dbReference type="SMART" id="SM00382"/>
    </source>
</evidence>
<dbReference type="Gene3D" id="3.40.50.300">
    <property type="entry name" value="P-loop containing nucleotide triphosphate hydrolases"/>
    <property type="match status" value="1"/>
</dbReference>
<proteinExistence type="inferred from homology"/>
<gene>
    <name evidence="5" type="primary">istB</name>
    <name evidence="5" type="ORF">ACFODW_05110</name>
</gene>
<evidence type="ECO:0000256" key="1">
    <source>
        <dbReference type="ARBA" id="ARBA00008059"/>
    </source>
</evidence>
<dbReference type="InterPro" id="IPR002611">
    <property type="entry name" value="IstB_ATP-bd"/>
</dbReference>
<comment type="similarity">
    <text evidence="1">Belongs to the IS21/IS1162 putative ATP-binding protein family.</text>
</comment>
<evidence type="ECO:0000313" key="6">
    <source>
        <dbReference type="Proteomes" id="UP001595387"/>
    </source>
</evidence>
<keyword evidence="2" id="KW-0547">Nucleotide-binding</keyword>
<dbReference type="NCBIfam" id="NF038214">
    <property type="entry name" value="IS21_help_AAA"/>
    <property type="match status" value="1"/>
</dbReference>
<accession>A0ABV7A493</accession>
<dbReference type="SMART" id="SM00382">
    <property type="entry name" value="AAA"/>
    <property type="match status" value="1"/>
</dbReference>